<keyword evidence="1" id="KW-0812">Transmembrane</keyword>
<organism evidence="2 3">
    <name type="scientific">Microbacterium limosum</name>
    <dbReference type="NCBI Taxonomy" id="3079935"/>
    <lineage>
        <taxon>Bacteria</taxon>
        <taxon>Bacillati</taxon>
        <taxon>Actinomycetota</taxon>
        <taxon>Actinomycetes</taxon>
        <taxon>Micrococcales</taxon>
        <taxon>Microbacteriaceae</taxon>
        <taxon>Microbacterium</taxon>
    </lineage>
</organism>
<dbReference type="AlphaFoldDB" id="A0AAU0MIQ4"/>
<feature type="transmembrane region" description="Helical" evidence="1">
    <location>
        <begin position="51"/>
        <end position="70"/>
    </location>
</feature>
<evidence type="ECO:0000313" key="3">
    <source>
        <dbReference type="Proteomes" id="UP001329313"/>
    </source>
</evidence>
<evidence type="ECO:0000256" key="1">
    <source>
        <dbReference type="SAM" id="Phobius"/>
    </source>
</evidence>
<name>A0AAU0MIQ4_9MICO</name>
<keyword evidence="1" id="KW-0472">Membrane</keyword>
<proteinExistence type="predicted"/>
<accession>A0AAU0MIQ4</accession>
<keyword evidence="3" id="KW-1185">Reference proteome</keyword>
<dbReference type="Proteomes" id="UP001329313">
    <property type="component" value="Chromosome"/>
</dbReference>
<protein>
    <recommendedName>
        <fullName evidence="4">Fimbrial assembly protein PilN</fullName>
    </recommendedName>
</protein>
<dbReference type="KEGG" id="mliy:RYJ27_04275"/>
<dbReference type="RefSeq" id="WP_330171513.1">
    <property type="nucleotide sequence ID" value="NZ_CP137080.1"/>
</dbReference>
<keyword evidence="1" id="KW-1133">Transmembrane helix</keyword>
<evidence type="ECO:0008006" key="4">
    <source>
        <dbReference type="Google" id="ProtNLM"/>
    </source>
</evidence>
<gene>
    <name evidence="2" type="ORF">RYJ27_04275</name>
</gene>
<dbReference type="EMBL" id="CP137080">
    <property type="protein sequence ID" value="WOQ70432.1"/>
    <property type="molecule type" value="Genomic_DNA"/>
</dbReference>
<evidence type="ECO:0000313" key="2">
    <source>
        <dbReference type="EMBL" id="WOQ70432.1"/>
    </source>
</evidence>
<reference evidence="2 3" key="1">
    <citation type="submission" date="2023-10" db="EMBL/GenBank/DDBJ databases">
        <title>Y20.</title>
        <authorList>
            <person name="Zhang G."/>
            <person name="Ding Y."/>
        </authorList>
    </citation>
    <scope>NUCLEOTIDE SEQUENCE [LARGE SCALE GENOMIC DNA]</scope>
    <source>
        <strain evidence="2 3">Y20</strain>
    </source>
</reference>
<sequence length="243" mass="25816">MVSRLTPRRRQLRLPLNRPAAVSAMTRPPTVDLMPRSETQRRERDALLRRWGWGLVAALAGILALSAAAYTMTLAADQRHAAAQTRTTELLAQLATLQDVRRALSTEAELTAFRSEAMAADLRWQGVFDTLAPALPEGVGLTGFDLTVGGVPVGEEERETTPGLEGSLTLASPTAIDIAPAVRAVRALPGVLSADARDVTSETGEGAARTYVYGLTVTFDQSVYSDAYAPAADDAVAESEPTG</sequence>